<dbReference type="NCBIfam" id="NF006388">
    <property type="entry name" value="PRK08637.1"/>
    <property type="match status" value="1"/>
</dbReference>
<dbReference type="EMBL" id="WMFL01000015">
    <property type="protein sequence ID" value="NJI01469.1"/>
    <property type="molecule type" value="Genomic_DNA"/>
</dbReference>
<dbReference type="Proteomes" id="UP000646308">
    <property type="component" value="Unassembled WGS sequence"/>
</dbReference>
<dbReference type="GO" id="GO:0030170">
    <property type="term" value="F:pyridoxal phosphate binding"/>
    <property type="evidence" value="ECO:0007669"/>
    <property type="project" value="InterPro"/>
</dbReference>
<dbReference type="GO" id="GO:0008483">
    <property type="term" value="F:transaminase activity"/>
    <property type="evidence" value="ECO:0007669"/>
    <property type="project" value="UniProtKB-KW"/>
</dbReference>
<dbReference type="RefSeq" id="WP_107368993.1">
    <property type="nucleotide sequence ID" value="NZ_CP045927.1"/>
</dbReference>
<comment type="caution">
    <text evidence="7">The sequence shown here is derived from an EMBL/GenBank/DDBJ whole genome shotgun (WGS) entry which is preliminary data.</text>
</comment>
<dbReference type="InterPro" id="IPR015422">
    <property type="entry name" value="PyrdxlP-dep_Trfase_small"/>
</dbReference>
<feature type="domain" description="Aminotransferase class I/classII large" evidence="6">
    <location>
        <begin position="75"/>
        <end position="420"/>
    </location>
</feature>
<evidence type="ECO:0000256" key="5">
    <source>
        <dbReference type="ARBA" id="ARBA00022898"/>
    </source>
</evidence>
<dbReference type="SUPFAM" id="SSF53383">
    <property type="entry name" value="PLP-dependent transferases"/>
    <property type="match status" value="1"/>
</dbReference>
<comment type="similarity">
    <text evidence="2">Belongs to the class-I pyridoxal-phosphate-dependent aminotransferase family.</text>
</comment>
<dbReference type="Pfam" id="PF00155">
    <property type="entry name" value="Aminotran_1_2"/>
    <property type="match status" value="1"/>
</dbReference>
<accession>A0A2T4MGT4</accession>
<protein>
    <submittedName>
        <fullName evidence="7">Aminotransferase class I/II-fold pyridoxal phosphate-dependent enzyme</fullName>
    </submittedName>
</protein>
<sequence>MNPLALSLNDALNRSNPIVLDMLSDLGKSMYYPKGILTQSAEAKSSDYNATIGMATTKDGKMYAGALYDIFNHMSTDEVFSYAPPQGLEQLRLLWKQKMLKENPDLAEDQISTPVVTNALTHGLSLVGDMFVNENDTLLLPNHNWGNYKLVFGVRHQANIETYPIFTNEGHYTTEGLVNKLEQIDQEKVILILNYPNNPTGYTPTQSEVQSIVNAIDKLAQRGVNVIAVVDDAYYGLFYEEVYEQSIFTALTQLQNERVLPVRLDGATKEFFAWGFRVGFMTFGLSDDETKSILEAKLKGLIRSNISSGATPSQAAVQYVLENNETFDAQIQNNIETLRERYNVTKDIVYRDEYQSLWQPYDFNSGYFMALQVFGVDAETLRQYLLEKYSIGIISLNEQDIRIAFSCIEKDEIEHVFSKIALAIEELQA</sequence>
<dbReference type="PANTHER" id="PTHR46383:SF1">
    <property type="entry name" value="ASPARTATE AMINOTRANSFERASE"/>
    <property type="match status" value="1"/>
</dbReference>
<reference evidence="7" key="1">
    <citation type="submission" date="2019-11" db="EMBL/GenBank/DDBJ databases">
        <title>Whole genome comparisons of Staphylococcus agnetis isolates from cattle and chickens.</title>
        <authorList>
            <person name="Rhoads D."/>
            <person name="Shwani A."/>
            <person name="Adkins P."/>
            <person name="Calcutt M."/>
            <person name="Middleton J."/>
        </authorList>
    </citation>
    <scope>NUCLEOTIDE SEQUENCE</scope>
    <source>
        <strain evidence="7">1387</strain>
    </source>
</reference>
<evidence type="ECO:0000313" key="7">
    <source>
        <dbReference type="EMBL" id="NJI01469.1"/>
    </source>
</evidence>
<dbReference type="InterPro" id="IPR050596">
    <property type="entry name" value="AspAT/PAT-like"/>
</dbReference>
<keyword evidence="3 7" id="KW-0032">Aminotransferase</keyword>
<evidence type="ECO:0000256" key="4">
    <source>
        <dbReference type="ARBA" id="ARBA00022679"/>
    </source>
</evidence>
<comment type="cofactor">
    <cofactor evidence="1">
        <name>pyridoxal 5'-phosphate</name>
        <dbReference type="ChEBI" id="CHEBI:597326"/>
    </cofactor>
</comment>
<dbReference type="PANTHER" id="PTHR46383">
    <property type="entry name" value="ASPARTATE AMINOTRANSFERASE"/>
    <property type="match status" value="1"/>
</dbReference>
<evidence type="ECO:0000313" key="8">
    <source>
        <dbReference type="Proteomes" id="UP000646308"/>
    </source>
</evidence>
<organism evidence="7 8">
    <name type="scientific">Staphylococcus agnetis</name>
    <dbReference type="NCBI Taxonomy" id="985762"/>
    <lineage>
        <taxon>Bacteria</taxon>
        <taxon>Bacillati</taxon>
        <taxon>Bacillota</taxon>
        <taxon>Bacilli</taxon>
        <taxon>Bacillales</taxon>
        <taxon>Staphylococcaceae</taxon>
        <taxon>Staphylococcus</taxon>
    </lineage>
</organism>
<name>A0A2T4MGT4_9STAP</name>
<dbReference type="Gene3D" id="3.40.640.10">
    <property type="entry name" value="Type I PLP-dependent aspartate aminotransferase-like (Major domain)"/>
    <property type="match status" value="1"/>
</dbReference>
<dbReference type="InterPro" id="IPR015421">
    <property type="entry name" value="PyrdxlP-dep_Trfase_major"/>
</dbReference>
<gene>
    <name evidence="7" type="ORF">GLV84_01025</name>
</gene>
<evidence type="ECO:0000256" key="2">
    <source>
        <dbReference type="ARBA" id="ARBA00007441"/>
    </source>
</evidence>
<dbReference type="GO" id="GO:0006520">
    <property type="term" value="P:amino acid metabolic process"/>
    <property type="evidence" value="ECO:0007669"/>
    <property type="project" value="InterPro"/>
</dbReference>
<proteinExistence type="inferred from homology"/>
<keyword evidence="5" id="KW-0663">Pyridoxal phosphate</keyword>
<dbReference type="CDD" id="cd00609">
    <property type="entry name" value="AAT_like"/>
    <property type="match status" value="1"/>
</dbReference>
<evidence type="ECO:0000256" key="1">
    <source>
        <dbReference type="ARBA" id="ARBA00001933"/>
    </source>
</evidence>
<dbReference type="Gene3D" id="3.90.1150.10">
    <property type="entry name" value="Aspartate Aminotransferase, domain 1"/>
    <property type="match status" value="1"/>
</dbReference>
<keyword evidence="4" id="KW-0808">Transferase</keyword>
<dbReference type="GeneID" id="57692114"/>
<evidence type="ECO:0000256" key="3">
    <source>
        <dbReference type="ARBA" id="ARBA00022576"/>
    </source>
</evidence>
<dbReference type="InterPro" id="IPR015424">
    <property type="entry name" value="PyrdxlP-dep_Trfase"/>
</dbReference>
<evidence type="ECO:0000259" key="6">
    <source>
        <dbReference type="Pfam" id="PF00155"/>
    </source>
</evidence>
<dbReference type="AlphaFoldDB" id="A0A2T4MGT4"/>
<dbReference type="InterPro" id="IPR004839">
    <property type="entry name" value="Aminotransferase_I/II_large"/>
</dbReference>